<comment type="caution">
    <text evidence="1">The sequence shown here is derived from an EMBL/GenBank/DDBJ whole genome shotgun (WGS) entry which is preliminary data.</text>
</comment>
<organism evidence="1 2">
    <name type="scientific">Peronosclerospora sorghi</name>
    <dbReference type="NCBI Taxonomy" id="230839"/>
    <lineage>
        <taxon>Eukaryota</taxon>
        <taxon>Sar</taxon>
        <taxon>Stramenopiles</taxon>
        <taxon>Oomycota</taxon>
        <taxon>Peronosporomycetes</taxon>
        <taxon>Peronosporales</taxon>
        <taxon>Peronosporaceae</taxon>
        <taxon>Peronosclerospora</taxon>
    </lineage>
</organism>
<dbReference type="EMBL" id="CM047589">
    <property type="protein sequence ID" value="KAI9920261.1"/>
    <property type="molecule type" value="Genomic_DNA"/>
</dbReference>
<sequence length="299" mass="32926">MHLFECSRHDEETTTSLTSSPDATNSLRLRFAPGDVVLVLEFDNALLPATIKTVAPDASNHWGIVLTVEHTEPRTNGNQLLKVRMFADEDLLIMPNQYALRVMNASDFSKLVDLLRHMERKVDDAEATRILLISTSAFTARLTALKITAAEAASDAQEGFRRWRQFQESTEPHYNDGLGDAAPCYLFIDTRGSRSGRQISINTNVANVMAEVDGDVPMTDANSGSGKPPTNESTSGSPLSRPPKRCRKSPHEAETGQPVEADGMSSAADLGQSSWSTPPCKQFHKDVTYTRHSRDPVRK</sequence>
<accession>A0ACC0WPM1</accession>
<protein>
    <submittedName>
        <fullName evidence="1">Uncharacterized protein</fullName>
    </submittedName>
</protein>
<proteinExistence type="predicted"/>
<reference evidence="1 2" key="1">
    <citation type="journal article" date="2022" name="bioRxiv">
        <title>The genome of the oomycete Peronosclerospora sorghi, a cosmopolitan pathogen of maize and sorghum, is inflated with dispersed pseudogenes.</title>
        <authorList>
            <person name="Fletcher K."/>
            <person name="Martin F."/>
            <person name="Isakeit T."/>
            <person name="Cavanaugh K."/>
            <person name="Magill C."/>
            <person name="Michelmore R."/>
        </authorList>
    </citation>
    <scope>NUCLEOTIDE SEQUENCE [LARGE SCALE GENOMIC DNA]</scope>
    <source>
        <strain evidence="1">P6</strain>
    </source>
</reference>
<dbReference type="Proteomes" id="UP001163321">
    <property type="component" value="Chromosome 10"/>
</dbReference>
<keyword evidence="2" id="KW-1185">Reference proteome</keyword>
<evidence type="ECO:0000313" key="2">
    <source>
        <dbReference type="Proteomes" id="UP001163321"/>
    </source>
</evidence>
<gene>
    <name evidence="1" type="ORF">PsorP6_015985</name>
</gene>
<name>A0ACC0WPM1_9STRA</name>
<evidence type="ECO:0000313" key="1">
    <source>
        <dbReference type="EMBL" id="KAI9920261.1"/>
    </source>
</evidence>